<reference evidence="2 3" key="1">
    <citation type="submission" date="2014-04" db="EMBL/GenBank/DDBJ databases">
        <title>Evolutionary Origins and Diversification of the Mycorrhizal Mutualists.</title>
        <authorList>
            <consortium name="DOE Joint Genome Institute"/>
            <consortium name="Mycorrhizal Genomics Consortium"/>
            <person name="Kohler A."/>
            <person name="Kuo A."/>
            <person name="Nagy L.G."/>
            <person name="Floudas D."/>
            <person name="Copeland A."/>
            <person name="Barry K.W."/>
            <person name="Cichocki N."/>
            <person name="Veneault-Fourrey C."/>
            <person name="LaButti K."/>
            <person name="Lindquist E.A."/>
            <person name="Lipzen A."/>
            <person name="Lundell T."/>
            <person name="Morin E."/>
            <person name="Murat C."/>
            <person name="Riley R."/>
            <person name="Ohm R."/>
            <person name="Sun H."/>
            <person name="Tunlid A."/>
            <person name="Henrissat B."/>
            <person name="Grigoriev I.V."/>
            <person name="Hibbett D.S."/>
            <person name="Martin F."/>
        </authorList>
    </citation>
    <scope>NUCLEOTIDE SEQUENCE [LARGE SCALE GENOMIC DNA]</scope>
    <source>
        <strain evidence="2 3">Koide BX008</strain>
    </source>
</reference>
<proteinExistence type="predicted"/>
<feature type="transmembrane region" description="Helical" evidence="1">
    <location>
        <begin position="39"/>
        <end position="56"/>
    </location>
</feature>
<accession>A0A0C2THY0</accession>
<dbReference type="Proteomes" id="UP000054549">
    <property type="component" value="Unassembled WGS sequence"/>
</dbReference>
<keyword evidence="1" id="KW-1133">Transmembrane helix</keyword>
<protein>
    <recommendedName>
        <fullName evidence="4">Integral membrane protein</fullName>
    </recommendedName>
</protein>
<keyword evidence="1" id="KW-0812">Transmembrane</keyword>
<keyword evidence="3" id="KW-1185">Reference proteome</keyword>
<feature type="transmembrane region" description="Helical" evidence="1">
    <location>
        <begin position="224"/>
        <end position="244"/>
    </location>
</feature>
<feature type="transmembrane region" description="Helical" evidence="1">
    <location>
        <begin position="110"/>
        <end position="127"/>
    </location>
</feature>
<feature type="transmembrane region" description="Helical" evidence="1">
    <location>
        <begin position="6"/>
        <end position="27"/>
    </location>
</feature>
<name>A0A0C2THY0_AMAMK</name>
<evidence type="ECO:0008006" key="4">
    <source>
        <dbReference type="Google" id="ProtNLM"/>
    </source>
</evidence>
<dbReference type="HOGENOM" id="CLU_852518_0_0_1"/>
<dbReference type="InterPro" id="IPR052337">
    <property type="entry name" value="SAT4-like"/>
</dbReference>
<keyword evidence="1" id="KW-0472">Membrane</keyword>
<evidence type="ECO:0000313" key="2">
    <source>
        <dbReference type="EMBL" id="KIL66549.1"/>
    </source>
</evidence>
<organism evidence="2 3">
    <name type="scientific">Amanita muscaria (strain Koide BX008)</name>
    <dbReference type="NCBI Taxonomy" id="946122"/>
    <lineage>
        <taxon>Eukaryota</taxon>
        <taxon>Fungi</taxon>
        <taxon>Dikarya</taxon>
        <taxon>Basidiomycota</taxon>
        <taxon>Agaricomycotina</taxon>
        <taxon>Agaricomycetes</taxon>
        <taxon>Agaricomycetidae</taxon>
        <taxon>Agaricales</taxon>
        <taxon>Pluteineae</taxon>
        <taxon>Amanitaceae</taxon>
        <taxon>Amanita</taxon>
    </lineage>
</organism>
<feature type="transmembrane region" description="Helical" evidence="1">
    <location>
        <begin position="76"/>
        <end position="98"/>
    </location>
</feature>
<dbReference type="AlphaFoldDB" id="A0A0C2THY0"/>
<dbReference type="EMBL" id="KN818235">
    <property type="protein sequence ID" value="KIL66549.1"/>
    <property type="molecule type" value="Genomic_DNA"/>
</dbReference>
<evidence type="ECO:0000256" key="1">
    <source>
        <dbReference type="SAM" id="Phobius"/>
    </source>
</evidence>
<evidence type="ECO:0000313" key="3">
    <source>
        <dbReference type="Proteomes" id="UP000054549"/>
    </source>
</evidence>
<feature type="transmembrane region" description="Helical" evidence="1">
    <location>
        <begin position="147"/>
        <end position="170"/>
    </location>
</feature>
<dbReference type="PANTHER" id="PTHR33048">
    <property type="entry name" value="PTH11-LIKE INTEGRAL MEMBRANE PROTEIN (AFU_ORTHOLOGUE AFUA_5G11245)"/>
    <property type="match status" value="1"/>
</dbReference>
<dbReference type="PANTHER" id="PTHR33048:SF146">
    <property type="entry name" value="INTEGRAL MEMBRANE PROTEIN"/>
    <property type="match status" value="1"/>
</dbReference>
<gene>
    <name evidence="2" type="ORF">M378DRAFT_368054</name>
</gene>
<feature type="transmembrane region" description="Helical" evidence="1">
    <location>
        <begin position="182"/>
        <end position="204"/>
    </location>
</feature>
<dbReference type="OrthoDB" id="3229610at2759"/>
<dbReference type="InParanoid" id="A0A0C2THY0"/>
<sequence>MRLESVWIGMTATIYTLAIAMSSFRLIHRYRTKQYYWDDWGVAGCVICNVIIFVVLCIQREFPIEDVNEMNQVQCWLLWFCVSSSPWTSRLSIAFSVLRLIKFGIWRRRLTIAVIVVFTLGWMLSLVDHLIECNIKKPRQLDCSTRVANVVLFTVYVIGDACLLYIPLHLLRNLRLQRGTRFMIRVTFSVSGISTVATFVNAIAKFYEGPGSDIFVQSTSILKAPIALIACSLIVVIPCVYRLFKREEDWVRSFTMNMDVLDARSATASVVDLPERVVVRNRSFPEYLFGFHGEALHKEGSCIHGRAATV</sequence>